<gene>
    <name evidence="2" type="ORF">CLG94_12745</name>
</gene>
<evidence type="ECO:0000256" key="1">
    <source>
        <dbReference type="SAM" id="Phobius"/>
    </source>
</evidence>
<dbReference type="PANTHER" id="PTHR36443:SF1">
    <property type="entry name" value="BSR5223 PROTEIN"/>
    <property type="match status" value="1"/>
</dbReference>
<sequence length="74" mass="8361">MQGLDSLARMLILFGLILAVVGGLILFVGKVPFIGRLPGDIYIQRKNFSFYFPLTTSILLSVLLTILFSLFRRR</sequence>
<dbReference type="Proteomes" id="UP000241436">
    <property type="component" value="Unassembled WGS sequence"/>
</dbReference>
<organism evidence="2 3">
    <name type="scientific">Candidatus Methylomirabilis limnetica</name>
    <dbReference type="NCBI Taxonomy" id="2033718"/>
    <lineage>
        <taxon>Bacteria</taxon>
        <taxon>Candidatus Methylomirabilota</taxon>
        <taxon>Candidatus Methylomirabilia</taxon>
        <taxon>Candidatus Methylomirabilales</taxon>
        <taxon>Candidatus Methylomirabilaceae</taxon>
        <taxon>Candidatus Methylomirabilis</taxon>
    </lineage>
</organism>
<feature type="transmembrane region" description="Helical" evidence="1">
    <location>
        <begin position="48"/>
        <end position="71"/>
    </location>
</feature>
<dbReference type="InterPro" id="IPR021320">
    <property type="entry name" value="DUF2905"/>
</dbReference>
<feature type="transmembrane region" description="Helical" evidence="1">
    <location>
        <begin position="7"/>
        <end position="28"/>
    </location>
</feature>
<keyword evidence="1" id="KW-1133">Transmembrane helix</keyword>
<comment type="caution">
    <text evidence="2">The sequence shown here is derived from an EMBL/GenBank/DDBJ whole genome shotgun (WGS) entry which is preliminary data.</text>
</comment>
<keyword evidence="3" id="KW-1185">Reference proteome</keyword>
<proteinExistence type="predicted"/>
<dbReference type="RefSeq" id="WP_107564070.1">
    <property type="nucleotide sequence ID" value="NZ_NVQC01000040.1"/>
</dbReference>
<reference evidence="2 3" key="1">
    <citation type="submission" date="2017-09" db="EMBL/GenBank/DDBJ databases">
        <title>Bloom of a denitrifying methanotroph, Candidatus Methylomirabilis limnetica, in a deep stratified lake.</title>
        <authorList>
            <person name="Graf J.S."/>
            <person name="Marchant H.K."/>
            <person name="Tienken D."/>
            <person name="Hach P.F."/>
            <person name="Brand A."/>
            <person name="Schubert C.J."/>
            <person name="Kuypers M.M."/>
            <person name="Milucka J."/>
        </authorList>
    </citation>
    <scope>NUCLEOTIDE SEQUENCE [LARGE SCALE GENOMIC DNA]</scope>
    <source>
        <strain evidence="2 3">Zug</strain>
    </source>
</reference>
<protein>
    <recommendedName>
        <fullName evidence="4">DUF2905 domain-containing protein</fullName>
    </recommendedName>
</protein>
<reference evidence="3" key="2">
    <citation type="journal article" date="2018" name="Environ. Microbiol.">
        <title>Bloom of a denitrifying methanotroph, 'Candidatus Methylomirabilis limnetica', in a deep stratified lake.</title>
        <authorList>
            <person name="Graf J.S."/>
            <person name="Mayr M.J."/>
            <person name="Marchant H.K."/>
            <person name="Tienken D."/>
            <person name="Hach P.F."/>
            <person name="Brand A."/>
            <person name="Schubert C.J."/>
            <person name="Kuypers M.M."/>
            <person name="Milucka J."/>
        </authorList>
    </citation>
    <scope>NUCLEOTIDE SEQUENCE [LARGE SCALE GENOMIC DNA]</scope>
    <source>
        <strain evidence="3">Zug</strain>
    </source>
</reference>
<dbReference type="Pfam" id="PF11146">
    <property type="entry name" value="DUF2905"/>
    <property type="match status" value="1"/>
</dbReference>
<name>A0A2T4TUR5_9BACT</name>
<evidence type="ECO:0000313" key="3">
    <source>
        <dbReference type="Proteomes" id="UP000241436"/>
    </source>
</evidence>
<dbReference type="PANTHER" id="PTHR36443">
    <property type="entry name" value="BSR5223 PROTEIN"/>
    <property type="match status" value="1"/>
</dbReference>
<accession>A0A2T4TUR5</accession>
<evidence type="ECO:0008006" key="4">
    <source>
        <dbReference type="Google" id="ProtNLM"/>
    </source>
</evidence>
<keyword evidence="1" id="KW-0472">Membrane</keyword>
<dbReference type="EMBL" id="NVQC01000040">
    <property type="protein sequence ID" value="PTL34856.1"/>
    <property type="molecule type" value="Genomic_DNA"/>
</dbReference>
<keyword evidence="1" id="KW-0812">Transmembrane</keyword>
<dbReference type="AlphaFoldDB" id="A0A2T4TUR5"/>
<evidence type="ECO:0000313" key="2">
    <source>
        <dbReference type="EMBL" id="PTL34856.1"/>
    </source>
</evidence>